<dbReference type="InterPro" id="IPR036390">
    <property type="entry name" value="WH_DNA-bd_sf"/>
</dbReference>
<accession>A0ABR8SK16</accession>
<dbReference type="InterPro" id="IPR001845">
    <property type="entry name" value="HTH_ArsR_DNA-bd_dom"/>
</dbReference>
<gene>
    <name evidence="3" type="ORF">H9648_05290</name>
</gene>
<evidence type="ECO:0000256" key="1">
    <source>
        <dbReference type="ARBA" id="ARBA00023125"/>
    </source>
</evidence>
<organism evidence="3 4">
    <name type="scientific">Fictibacillus norfolkensis</name>
    <dbReference type="NCBI Taxonomy" id="2762233"/>
    <lineage>
        <taxon>Bacteria</taxon>
        <taxon>Bacillati</taxon>
        <taxon>Bacillota</taxon>
        <taxon>Bacilli</taxon>
        <taxon>Bacillales</taxon>
        <taxon>Fictibacillaceae</taxon>
        <taxon>Fictibacillus</taxon>
    </lineage>
</organism>
<keyword evidence="1" id="KW-0238">DNA-binding</keyword>
<dbReference type="Gene3D" id="1.10.10.10">
    <property type="entry name" value="Winged helix-like DNA-binding domain superfamily/Winged helix DNA-binding domain"/>
    <property type="match status" value="1"/>
</dbReference>
<dbReference type="InterPro" id="IPR036388">
    <property type="entry name" value="WH-like_DNA-bd_sf"/>
</dbReference>
<comment type="caution">
    <text evidence="3">The sequence shown here is derived from an EMBL/GenBank/DDBJ whole genome shotgun (WGS) entry which is preliminary data.</text>
</comment>
<evidence type="ECO:0000259" key="2">
    <source>
        <dbReference type="PROSITE" id="PS50987"/>
    </source>
</evidence>
<reference evidence="3 4" key="1">
    <citation type="submission" date="2020-08" db="EMBL/GenBank/DDBJ databases">
        <title>A Genomic Blueprint of the Chicken Gut Microbiome.</title>
        <authorList>
            <person name="Gilroy R."/>
            <person name="Ravi A."/>
            <person name="Getino M."/>
            <person name="Pursley I."/>
            <person name="Horton D.L."/>
            <person name="Alikhan N.-F."/>
            <person name="Baker D."/>
            <person name="Gharbi K."/>
            <person name="Hall N."/>
            <person name="Watson M."/>
            <person name="Adriaenssens E.M."/>
            <person name="Foster-Nyarko E."/>
            <person name="Jarju S."/>
            <person name="Secka A."/>
            <person name="Antonio M."/>
            <person name="Oren A."/>
            <person name="Chaudhuri R."/>
            <person name="La Ragione R.M."/>
            <person name="Hildebrand F."/>
            <person name="Pallen M.J."/>
        </authorList>
    </citation>
    <scope>NUCLEOTIDE SEQUENCE [LARGE SCALE GENOMIC DNA]</scope>
    <source>
        <strain evidence="3 4">Sa2CUA10</strain>
    </source>
</reference>
<dbReference type="Proteomes" id="UP000603641">
    <property type="component" value="Unassembled WGS sequence"/>
</dbReference>
<dbReference type="InterPro" id="IPR011991">
    <property type="entry name" value="ArsR-like_HTH"/>
</dbReference>
<evidence type="ECO:0000313" key="4">
    <source>
        <dbReference type="Proteomes" id="UP000603641"/>
    </source>
</evidence>
<evidence type="ECO:0000313" key="3">
    <source>
        <dbReference type="EMBL" id="MBD7963464.1"/>
    </source>
</evidence>
<name>A0ABR8SK16_9BACL</name>
<dbReference type="SUPFAM" id="SSF46785">
    <property type="entry name" value="Winged helix' DNA-binding domain"/>
    <property type="match status" value="1"/>
</dbReference>
<proteinExistence type="predicted"/>
<dbReference type="EMBL" id="JACSQM010000002">
    <property type="protein sequence ID" value="MBD7963464.1"/>
    <property type="molecule type" value="Genomic_DNA"/>
</dbReference>
<dbReference type="PROSITE" id="PS50987">
    <property type="entry name" value="HTH_ARSR_2"/>
    <property type="match status" value="1"/>
</dbReference>
<sequence>MINIHSPHSQETVTLLIESSPLWELALGIAGYTYAKMRYTFEQDEQWTNRKPLMSVTLENNLDKIEQTNLWYGMIMLQNKVSASSIGELSIKVSELPSDVFYETLLPYKNRSCESHRSEAAKSYEQSDAFDQYASLFKEHDYLEGYVRTLGDVSRDELHSLLTDTLSEWYNWQSQNTDWEKWMQALSFEKKQHGRLDNQKPSEEIERITRGAKYVPEPSVWNIKLIPHVSYRPWILEQKTSDTKLIFYPLSDEAFLEPGSPPSELVRGHKALGDDLRLKLLYQLIRGPLSLQELTTQFNVSKTTLHHQLSLLKAAKFVKAEKGIYSANTHQIRSFSNQIHHYLGEDTNEE</sequence>
<dbReference type="RefSeq" id="WP_191752859.1">
    <property type="nucleotide sequence ID" value="NZ_JACSQM010000002.1"/>
</dbReference>
<feature type="domain" description="HTH arsR-type" evidence="2">
    <location>
        <begin position="256"/>
        <end position="350"/>
    </location>
</feature>
<dbReference type="CDD" id="cd00090">
    <property type="entry name" value="HTH_ARSR"/>
    <property type="match status" value="1"/>
</dbReference>
<keyword evidence="4" id="KW-1185">Reference proteome</keyword>
<dbReference type="SMART" id="SM00418">
    <property type="entry name" value="HTH_ARSR"/>
    <property type="match status" value="1"/>
</dbReference>
<dbReference type="Pfam" id="PF01022">
    <property type="entry name" value="HTH_5"/>
    <property type="match status" value="1"/>
</dbReference>
<protein>
    <submittedName>
        <fullName evidence="3">Winged helix-turn-helix transcriptional regulator</fullName>
    </submittedName>
</protein>